<evidence type="ECO:0000313" key="3">
    <source>
        <dbReference type="Proteomes" id="UP000635565"/>
    </source>
</evidence>
<evidence type="ECO:0000256" key="1">
    <source>
        <dbReference type="SAM" id="Phobius"/>
    </source>
</evidence>
<name>A0ABQ3V9S0_9CHLR</name>
<evidence type="ECO:0000313" key="2">
    <source>
        <dbReference type="EMBL" id="GHO82594.1"/>
    </source>
</evidence>
<gene>
    <name evidence="2" type="ORF">KSZ_06000</name>
</gene>
<keyword evidence="1" id="KW-1133">Transmembrane helix</keyword>
<evidence type="ECO:0008006" key="4">
    <source>
        <dbReference type="Google" id="ProtNLM"/>
    </source>
</evidence>
<organism evidence="2 3">
    <name type="scientific">Dictyobacter formicarum</name>
    <dbReference type="NCBI Taxonomy" id="2778368"/>
    <lineage>
        <taxon>Bacteria</taxon>
        <taxon>Bacillati</taxon>
        <taxon>Chloroflexota</taxon>
        <taxon>Ktedonobacteria</taxon>
        <taxon>Ktedonobacterales</taxon>
        <taxon>Dictyobacteraceae</taxon>
        <taxon>Dictyobacter</taxon>
    </lineage>
</organism>
<protein>
    <recommendedName>
        <fullName evidence="4">ABC transmembrane type-1 domain-containing protein</fullName>
    </recommendedName>
</protein>
<accession>A0ABQ3V9S0</accession>
<proteinExistence type="predicted"/>
<keyword evidence="1" id="KW-0812">Transmembrane</keyword>
<keyword evidence="3" id="KW-1185">Reference proteome</keyword>
<dbReference type="Proteomes" id="UP000635565">
    <property type="component" value="Unassembled WGS sequence"/>
</dbReference>
<comment type="caution">
    <text evidence="2">The sequence shown here is derived from an EMBL/GenBank/DDBJ whole genome shotgun (WGS) entry which is preliminary data.</text>
</comment>
<feature type="transmembrane region" description="Helical" evidence="1">
    <location>
        <begin position="62"/>
        <end position="83"/>
    </location>
</feature>
<dbReference type="RefSeq" id="WP_201360261.1">
    <property type="nucleotide sequence ID" value="NZ_BNJJ01000002.1"/>
</dbReference>
<keyword evidence="1" id="KW-0472">Membrane</keyword>
<dbReference type="EMBL" id="BNJJ01000002">
    <property type="protein sequence ID" value="GHO82594.1"/>
    <property type="molecule type" value="Genomic_DNA"/>
</dbReference>
<reference evidence="2 3" key="1">
    <citation type="journal article" date="2021" name="Int. J. Syst. Evol. Microbiol.">
        <title>Reticulibacter mediterranei gen. nov., sp. nov., within the new family Reticulibacteraceae fam. nov., and Ktedonospora formicarum gen. nov., sp. nov., Ktedonobacter robiniae sp. nov., Dictyobacter formicarum sp. nov. and Dictyobacter arantiisoli sp. nov., belonging to the class Ktedonobacteria.</title>
        <authorList>
            <person name="Yabe S."/>
            <person name="Zheng Y."/>
            <person name="Wang C.M."/>
            <person name="Sakai Y."/>
            <person name="Abe K."/>
            <person name="Yokota A."/>
            <person name="Donadio S."/>
            <person name="Cavaletti L."/>
            <person name="Monciardini P."/>
        </authorList>
    </citation>
    <scope>NUCLEOTIDE SEQUENCE [LARGE SCALE GENOMIC DNA]</scope>
    <source>
        <strain evidence="2 3">SOSP1-9</strain>
    </source>
</reference>
<sequence>MSSTMGLTPRSALRHRPIDRSLTDIPPWVRASQTLRQHRHRQQFPGQTMLFRFLARFPSASLATLVSLGMAIMLLLILVGQWITSWGTVVAFSRVGFQQ</sequence>